<dbReference type="CDD" id="cd22585">
    <property type="entry name" value="Rcat_RBR_DEAH12-like"/>
    <property type="match status" value="1"/>
</dbReference>
<feature type="domain" description="RING-type" evidence="14">
    <location>
        <begin position="951"/>
        <end position="1162"/>
    </location>
</feature>
<dbReference type="InterPro" id="IPR013087">
    <property type="entry name" value="Znf_C2H2_type"/>
</dbReference>
<feature type="compositionally biased region" description="Polar residues" evidence="11">
    <location>
        <begin position="241"/>
        <end position="258"/>
    </location>
</feature>
<dbReference type="PROSITE" id="PS00028">
    <property type="entry name" value="ZINC_FINGER_C2H2_1"/>
    <property type="match status" value="1"/>
</dbReference>
<dbReference type="SUPFAM" id="SSF54928">
    <property type="entry name" value="RNA-binding domain, RBD"/>
    <property type="match status" value="2"/>
</dbReference>
<feature type="domain" description="RRM" evidence="13">
    <location>
        <begin position="456"/>
        <end position="534"/>
    </location>
</feature>
<dbReference type="InterPro" id="IPR044066">
    <property type="entry name" value="TRIAD_supradom"/>
</dbReference>
<evidence type="ECO:0000256" key="8">
    <source>
        <dbReference type="ARBA" id="ARBA00022833"/>
    </source>
</evidence>
<keyword evidence="7" id="KW-0833">Ubl conjugation pathway</keyword>
<dbReference type="AlphaFoldDB" id="A0A0K6GBI8"/>
<dbReference type="GO" id="GO:0061630">
    <property type="term" value="F:ubiquitin protein ligase activity"/>
    <property type="evidence" value="ECO:0007669"/>
    <property type="project" value="UniProtKB-EC"/>
</dbReference>
<evidence type="ECO:0000256" key="2">
    <source>
        <dbReference type="ARBA" id="ARBA00012251"/>
    </source>
</evidence>
<accession>A0A0K6GBI8</accession>
<dbReference type="SMART" id="SM00360">
    <property type="entry name" value="RRM"/>
    <property type="match status" value="1"/>
</dbReference>
<dbReference type="PROSITE" id="PS51873">
    <property type="entry name" value="TRIAD"/>
    <property type="match status" value="1"/>
</dbReference>
<feature type="compositionally biased region" description="Basic residues" evidence="11">
    <location>
        <begin position="147"/>
        <end position="163"/>
    </location>
</feature>
<organism evidence="15 16">
    <name type="scientific">Rhizoctonia solani</name>
    <dbReference type="NCBI Taxonomy" id="456999"/>
    <lineage>
        <taxon>Eukaryota</taxon>
        <taxon>Fungi</taxon>
        <taxon>Dikarya</taxon>
        <taxon>Basidiomycota</taxon>
        <taxon>Agaricomycotina</taxon>
        <taxon>Agaricomycetes</taxon>
        <taxon>Cantharellales</taxon>
        <taxon>Ceratobasidiaceae</taxon>
        <taxon>Rhizoctonia</taxon>
    </lineage>
</organism>
<dbReference type="InterPro" id="IPR002867">
    <property type="entry name" value="IBR_dom"/>
</dbReference>
<feature type="domain" description="RING-type" evidence="12">
    <location>
        <begin position="955"/>
        <end position="994"/>
    </location>
</feature>
<dbReference type="GO" id="GO:0003723">
    <property type="term" value="F:RNA binding"/>
    <property type="evidence" value="ECO:0007669"/>
    <property type="project" value="UniProtKB-UniRule"/>
</dbReference>
<evidence type="ECO:0000256" key="11">
    <source>
        <dbReference type="SAM" id="MobiDB-lite"/>
    </source>
</evidence>
<evidence type="ECO:0000313" key="16">
    <source>
        <dbReference type="Proteomes" id="UP000044841"/>
    </source>
</evidence>
<keyword evidence="3" id="KW-0808">Transferase</keyword>
<feature type="region of interest" description="Disordered" evidence="11">
    <location>
        <begin position="1"/>
        <end position="428"/>
    </location>
</feature>
<dbReference type="EMBL" id="CYGV01001600">
    <property type="protein sequence ID" value="CUA75744.1"/>
    <property type="molecule type" value="Genomic_DNA"/>
</dbReference>
<name>A0A0K6GBI8_9AGAM</name>
<evidence type="ECO:0000256" key="10">
    <source>
        <dbReference type="PROSITE-ProRule" id="PRU00176"/>
    </source>
</evidence>
<dbReference type="PANTHER" id="PTHR11685">
    <property type="entry name" value="RBR FAMILY RING FINGER AND IBR DOMAIN-CONTAINING"/>
    <property type="match status" value="1"/>
</dbReference>
<gene>
    <name evidence="15" type="ORF">RSOLAG22IIIB_06051</name>
</gene>
<evidence type="ECO:0000259" key="12">
    <source>
        <dbReference type="PROSITE" id="PS50089"/>
    </source>
</evidence>
<feature type="compositionally biased region" description="Low complexity" evidence="11">
    <location>
        <begin position="323"/>
        <end position="341"/>
    </location>
</feature>
<dbReference type="PROSITE" id="PS50102">
    <property type="entry name" value="RRM"/>
    <property type="match status" value="1"/>
</dbReference>
<comment type="catalytic activity">
    <reaction evidence="1">
        <text>[E2 ubiquitin-conjugating enzyme]-S-ubiquitinyl-L-cysteine + [acceptor protein]-L-lysine = [E2 ubiquitin-conjugating enzyme]-L-cysteine + [acceptor protein]-N(6)-ubiquitinyl-L-lysine.</text>
        <dbReference type="EC" id="2.3.2.31"/>
    </reaction>
</comment>
<evidence type="ECO:0000259" key="14">
    <source>
        <dbReference type="PROSITE" id="PS51873"/>
    </source>
</evidence>
<protein>
    <recommendedName>
        <fullName evidence="2">RBR-type E3 ubiquitin transferase</fullName>
        <ecNumber evidence="2">2.3.2.31</ecNumber>
    </recommendedName>
</protein>
<keyword evidence="16" id="KW-1185">Reference proteome</keyword>
<dbReference type="InterPro" id="IPR012677">
    <property type="entry name" value="Nucleotide-bd_a/b_plait_sf"/>
</dbReference>
<dbReference type="InterPro" id="IPR031127">
    <property type="entry name" value="E3_UB_ligase_RBR"/>
</dbReference>
<feature type="compositionally biased region" description="Polar residues" evidence="11">
    <location>
        <begin position="44"/>
        <end position="57"/>
    </location>
</feature>
<dbReference type="GO" id="GO:0016567">
    <property type="term" value="P:protein ubiquitination"/>
    <property type="evidence" value="ECO:0007669"/>
    <property type="project" value="InterPro"/>
</dbReference>
<evidence type="ECO:0000256" key="4">
    <source>
        <dbReference type="ARBA" id="ARBA00022723"/>
    </source>
</evidence>
<dbReference type="Gene3D" id="1.20.120.1750">
    <property type="match status" value="1"/>
</dbReference>
<dbReference type="PROSITE" id="PS50089">
    <property type="entry name" value="ZF_RING_2"/>
    <property type="match status" value="1"/>
</dbReference>
<dbReference type="Pfam" id="PF22191">
    <property type="entry name" value="IBR_1"/>
    <property type="match status" value="1"/>
</dbReference>
<feature type="compositionally biased region" description="Low complexity" evidence="11">
    <location>
        <begin position="129"/>
        <end position="141"/>
    </location>
</feature>
<feature type="region of interest" description="Disordered" evidence="11">
    <location>
        <begin position="533"/>
        <end position="552"/>
    </location>
</feature>
<feature type="compositionally biased region" description="Basic residues" evidence="11">
    <location>
        <begin position="87"/>
        <end position="97"/>
    </location>
</feature>
<dbReference type="Gene3D" id="3.30.40.10">
    <property type="entry name" value="Zinc/RING finger domain, C3HC4 (zinc finger)"/>
    <property type="match status" value="1"/>
</dbReference>
<dbReference type="CDD" id="cd16449">
    <property type="entry name" value="RING-HC"/>
    <property type="match status" value="1"/>
</dbReference>
<dbReference type="InterPro" id="IPR013083">
    <property type="entry name" value="Znf_RING/FYVE/PHD"/>
</dbReference>
<evidence type="ECO:0000256" key="7">
    <source>
        <dbReference type="ARBA" id="ARBA00022786"/>
    </source>
</evidence>
<evidence type="ECO:0000256" key="1">
    <source>
        <dbReference type="ARBA" id="ARBA00001798"/>
    </source>
</evidence>
<dbReference type="InterPro" id="IPR000504">
    <property type="entry name" value="RRM_dom"/>
</dbReference>
<evidence type="ECO:0000256" key="3">
    <source>
        <dbReference type="ARBA" id="ARBA00022679"/>
    </source>
</evidence>
<feature type="compositionally biased region" description="Polar residues" evidence="11">
    <location>
        <begin position="417"/>
        <end position="426"/>
    </location>
</feature>
<keyword evidence="5" id="KW-0677">Repeat</keyword>
<evidence type="ECO:0000259" key="13">
    <source>
        <dbReference type="PROSITE" id="PS50102"/>
    </source>
</evidence>
<dbReference type="Gene3D" id="3.30.70.330">
    <property type="match status" value="1"/>
</dbReference>
<feature type="compositionally biased region" description="Basic residues" evidence="11">
    <location>
        <begin position="16"/>
        <end position="27"/>
    </location>
</feature>
<evidence type="ECO:0000256" key="9">
    <source>
        <dbReference type="PROSITE-ProRule" id="PRU00175"/>
    </source>
</evidence>
<evidence type="ECO:0000313" key="15">
    <source>
        <dbReference type="EMBL" id="CUA75744.1"/>
    </source>
</evidence>
<dbReference type="InterPro" id="IPR035979">
    <property type="entry name" value="RBD_domain_sf"/>
</dbReference>
<feature type="compositionally biased region" description="Polar residues" evidence="11">
    <location>
        <begin position="390"/>
        <end position="401"/>
    </location>
</feature>
<keyword evidence="10" id="KW-0694">RNA-binding</keyword>
<proteinExistence type="predicted"/>
<sequence>MSETKSPAPTDPTRGSHPRRGRGRYKGPARPMSKYSRPPASEGQAESPTPSALQLETNEPAPTPSKAPIDLGLPPKPVGAIESLRNNRSRGPSRQRGPKSENPPAADPPSTSEKQPQVPTPTSAPSENATASPAPSAGASTNEPRRGSRYSRRGRYTGPRRRPDKQPARQDSSVVSTPREPSMESDSSSACSSSVPTPTHPPASLASIDEASPSGSRTGKGPGSNQKHHNQDGQVRLDNWAETTSNDNTWGAPISTTDIHFDRPAPTPTPSNKSSVSMPANERPASRSRGRNGPKNNEKSRSSGPVSLDTWAETTNDDGWGISVPTTDRPTPSSSSVSAPTNERPASSSRARNGPRNNDRSRPSAGPAKLDAWTASKPDGNTWTLEPVSSPRNSRISTPNTPDRRPTPSHDLAGPSRPTQPTTDESPTAMRRVGLAYVILGPGASVQTVFTDAESPWVMLSNLPRNFRKHHLQPLLAAFGPTRSVKIYEPRGDTKYLATARILFEKHEQARYAVDHLHGQLVMGKPITARLDTDGSGGLHSNHIPGLNDDSETSLASQAQSSLIANDPRTVIKSATVKVTWFAPTSTVYVTYNTAKFAMEKVKEMNGRTFMNRRVKMVPMFSERDHNKEQVAKENGGYMVRVLGLMGDPELDKLGRFVRSKDIVVHPNYSSETGLTKLREELADVAPLESFKLLPHRRDDLKLHALAQYTTPAAAAAAVKVFEDRRAGYLGNSPILVSRHLTVKYSISSKLAEVLQGEINKLHSWAIDDPDLLVRQNEDQHKPGFIQLLLAGNDTKQLVTAKSQLDRALGGVPLSTVDGIKIWDSYFTTEEGASFLESVAESCKICARADKRTNSVLLFGPGYARDEASQKLREKLVSHSRLRHVVRIQKPVLNRLACGGITILRNLLGRGNIYVDIFEETLTFYGDDEVARRVQNALDLMYSETGAKLRRKSDCVVCFCPPENPLLFSCGHRYCKSCFSQYVASAAENRTLPLLCIGEGCKASIPLSMITLHANQPDQEALFYAAFQAYVTAHPDQYRYCPTANCQYIYRVGPEDAIVQCKLCLSTICTHCHIEQHEGISCADYQASHDESEIQKSFDRWRARHNVKPCPNCAAPIEKIAGCNHMMCSACRTHMCWVCLAGFSKGDEVYDHMRSKHGGIGL</sequence>
<evidence type="ECO:0000256" key="6">
    <source>
        <dbReference type="ARBA" id="ARBA00022771"/>
    </source>
</evidence>
<feature type="compositionally biased region" description="Polar residues" evidence="11">
    <location>
        <begin position="109"/>
        <end position="128"/>
    </location>
</feature>
<keyword evidence="4" id="KW-0479">Metal-binding</keyword>
<dbReference type="EC" id="2.3.2.31" evidence="2"/>
<dbReference type="Proteomes" id="UP000044841">
    <property type="component" value="Unassembled WGS sequence"/>
</dbReference>
<feature type="compositionally biased region" description="Low complexity" evidence="11">
    <location>
        <begin position="184"/>
        <end position="194"/>
    </location>
</feature>
<dbReference type="InterPro" id="IPR001841">
    <property type="entry name" value="Znf_RING"/>
</dbReference>
<keyword evidence="6 9" id="KW-0863">Zinc-finger</keyword>
<keyword evidence="8" id="KW-0862">Zinc</keyword>
<evidence type="ECO:0000256" key="5">
    <source>
        <dbReference type="ARBA" id="ARBA00022737"/>
    </source>
</evidence>
<dbReference type="Pfam" id="PF01485">
    <property type="entry name" value="IBR"/>
    <property type="match status" value="1"/>
</dbReference>
<reference evidence="15 16" key="1">
    <citation type="submission" date="2015-07" db="EMBL/GenBank/DDBJ databases">
        <authorList>
            <person name="Noorani M."/>
        </authorList>
    </citation>
    <scope>NUCLEOTIDE SEQUENCE [LARGE SCALE GENOMIC DNA]</scope>
    <source>
        <strain evidence="15">BBA 69670</strain>
    </source>
</reference>
<dbReference type="SMART" id="SM00647">
    <property type="entry name" value="IBR"/>
    <property type="match status" value="2"/>
</dbReference>
<dbReference type="CDD" id="cd20335">
    <property type="entry name" value="BRcat_RBR"/>
    <property type="match status" value="1"/>
</dbReference>
<dbReference type="SUPFAM" id="SSF57850">
    <property type="entry name" value="RING/U-box"/>
    <property type="match status" value="3"/>
</dbReference>
<dbReference type="GO" id="GO:0008270">
    <property type="term" value="F:zinc ion binding"/>
    <property type="evidence" value="ECO:0007669"/>
    <property type="project" value="UniProtKB-KW"/>
</dbReference>
<dbReference type="Pfam" id="PF00076">
    <property type="entry name" value="RRM_1"/>
    <property type="match status" value="1"/>
</dbReference>